<protein>
    <recommendedName>
        <fullName evidence="4 5">Small ribosomal subunit protein uS9</fullName>
    </recommendedName>
</protein>
<dbReference type="PANTHER" id="PTHR21569">
    <property type="entry name" value="RIBOSOMAL PROTEIN S9"/>
    <property type="match status" value="1"/>
</dbReference>
<evidence type="ECO:0000256" key="2">
    <source>
        <dbReference type="ARBA" id="ARBA00022980"/>
    </source>
</evidence>
<sequence>MNQTKYYGLGRRKSSVAKVFLTPGTGKFTVIRRSHGKIVASVDGDKYFLNPFLIKDLTQPLTITNHETKFDVEAQVSGGGFSGQSGAIRLGVTRALISYNEELKSQLKKAKLTTRDSRCKERKKIGKYGARRSPQFTKR</sequence>
<dbReference type="InterPro" id="IPR000754">
    <property type="entry name" value="Ribosomal_uS9"/>
</dbReference>
<keyword evidence="2 5" id="KW-0689">Ribosomal protein</keyword>
<keyword evidence="3 5" id="KW-0687">Ribonucleoprotein</keyword>
<dbReference type="GO" id="GO:0005840">
    <property type="term" value="C:ribosome"/>
    <property type="evidence" value="ECO:0007669"/>
    <property type="project" value="UniProtKB-KW"/>
</dbReference>
<dbReference type="InterPro" id="IPR023035">
    <property type="entry name" value="Ribosomal_uS9_bac/plastid"/>
</dbReference>
<evidence type="ECO:0000313" key="8">
    <source>
        <dbReference type="Proteomes" id="UP001240643"/>
    </source>
</evidence>
<dbReference type="Pfam" id="PF00380">
    <property type="entry name" value="Ribosomal_S9"/>
    <property type="match status" value="1"/>
</dbReference>
<comment type="caution">
    <text evidence="7">The sequence shown here is derived from an EMBL/GenBank/DDBJ whole genome shotgun (WGS) entry which is preliminary data.</text>
</comment>
<dbReference type="PANTHER" id="PTHR21569:SF1">
    <property type="entry name" value="SMALL RIBOSOMAL SUBUNIT PROTEIN US9M"/>
    <property type="match status" value="1"/>
</dbReference>
<evidence type="ECO:0000256" key="3">
    <source>
        <dbReference type="ARBA" id="ARBA00023274"/>
    </source>
</evidence>
<proteinExistence type="inferred from homology"/>
<keyword evidence="8" id="KW-1185">Reference proteome</keyword>
<dbReference type="InterPro" id="IPR014721">
    <property type="entry name" value="Ribsml_uS5_D2-typ_fold_subgr"/>
</dbReference>
<dbReference type="EMBL" id="JAUSWO010000001">
    <property type="protein sequence ID" value="MDQ0513934.1"/>
    <property type="molecule type" value="Genomic_DNA"/>
</dbReference>
<dbReference type="PROSITE" id="PS00360">
    <property type="entry name" value="RIBOSOMAL_S9"/>
    <property type="match status" value="1"/>
</dbReference>
<reference evidence="7" key="1">
    <citation type="submission" date="2023-07" db="EMBL/GenBank/DDBJ databases">
        <title>Genomic Encyclopedia of Type Strains, Phase IV (KMG-IV): sequencing the most valuable type-strain genomes for metagenomic binning, comparative biology and taxonomic classification.</title>
        <authorList>
            <person name="Goeker M."/>
        </authorList>
    </citation>
    <scope>NUCLEOTIDE SEQUENCE [LARGE SCALE GENOMIC DNA]</scope>
    <source>
        <strain evidence="7">DSM 21204</strain>
    </source>
</reference>
<dbReference type="Proteomes" id="UP001240643">
    <property type="component" value="Unassembled WGS sequence"/>
</dbReference>
<dbReference type="InterPro" id="IPR020574">
    <property type="entry name" value="Ribosomal_uS9_CS"/>
</dbReference>
<evidence type="ECO:0000256" key="1">
    <source>
        <dbReference type="ARBA" id="ARBA00005251"/>
    </source>
</evidence>
<dbReference type="InterPro" id="IPR020568">
    <property type="entry name" value="Ribosomal_Su5_D2-typ_SF"/>
</dbReference>
<evidence type="ECO:0000313" key="7">
    <source>
        <dbReference type="EMBL" id="MDQ0513934.1"/>
    </source>
</evidence>
<dbReference type="SUPFAM" id="SSF54211">
    <property type="entry name" value="Ribosomal protein S5 domain 2-like"/>
    <property type="match status" value="1"/>
</dbReference>
<evidence type="ECO:0000256" key="5">
    <source>
        <dbReference type="HAMAP-Rule" id="MF_00532"/>
    </source>
</evidence>
<gene>
    <name evidence="5" type="primary">rpsI</name>
    <name evidence="7" type="ORF">J2Z62_000372</name>
</gene>
<name>A0ABU0LZ05_9BACT</name>
<dbReference type="RefSeq" id="WP_256547372.1">
    <property type="nucleotide sequence ID" value="NZ_CP101809.1"/>
</dbReference>
<evidence type="ECO:0000256" key="4">
    <source>
        <dbReference type="ARBA" id="ARBA00035259"/>
    </source>
</evidence>
<organism evidence="7 8">
    <name type="scientific">Mycoplasmoides fastidiosum</name>
    <dbReference type="NCBI Taxonomy" id="92758"/>
    <lineage>
        <taxon>Bacteria</taxon>
        <taxon>Bacillati</taxon>
        <taxon>Mycoplasmatota</taxon>
        <taxon>Mycoplasmoidales</taxon>
        <taxon>Mycoplasmoidaceae</taxon>
        <taxon>Mycoplasmoides</taxon>
    </lineage>
</organism>
<evidence type="ECO:0000256" key="6">
    <source>
        <dbReference type="RuleBase" id="RU003815"/>
    </source>
</evidence>
<dbReference type="Gene3D" id="3.30.230.10">
    <property type="match status" value="1"/>
</dbReference>
<comment type="similarity">
    <text evidence="1 5 6">Belongs to the universal ribosomal protein uS9 family.</text>
</comment>
<dbReference type="HAMAP" id="MF_00532_B">
    <property type="entry name" value="Ribosomal_uS9_B"/>
    <property type="match status" value="1"/>
</dbReference>
<accession>A0ABU0LZ05</accession>
<dbReference type="NCBIfam" id="NF001099">
    <property type="entry name" value="PRK00132.1"/>
    <property type="match status" value="1"/>
</dbReference>